<reference evidence="7" key="1">
    <citation type="submission" date="2012-03" db="EMBL/GenBank/DDBJ databases">
        <title>Functional metagenomics reveals considerable lignocellulase gene clusters in the gut microbiome of a wood-feeding higher termite.</title>
        <authorList>
            <person name="Liu N."/>
        </authorList>
    </citation>
    <scope>NUCLEOTIDE SEQUENCE</scope>
</reference>
<sequence length="185" mass="19895">MNETLKTIAGRYSCRDFYDTPLTGEQVKTLVEAALASPSAMNRQPWHVIMVTDKALIDELDTEAMKILAAAEDKSGYERIKSRGGRVYYNAPCMLLAASDGSSFGSMDCGILSQNVALAAHSLGLGSVICGMANIPLNGPRGDEFKKRLKIPDGYGFGIAILVGKAKSTKEPHELDMSKVTYISG</sequence>
<keyword evidence="4" id="KW-0288">FMN</keyword>
<evidence type="ECO:0000313" key="7">
    <source>
        <dbReference type="EMBL" id="AGS52037.1"/>
    </source>
</evidence>
<evidence type="ECO:0000256" key="1">
    <source>
        <dbReference type="ARBA" id="ARBA00001917"/>
    </source>
</evidence>
<evidence type="ECO:0000256" key="3">
    <source>
        <dbReference type="ARBA" id="ARBA00022630"/>
    </source>
</evidence>
<dbReference type="GO" id="GO:0016491">
    <property type="term" value="F:oxidoreductase activity"/>
    <property type="evidence" value="ECO:0007669"/>
    <property type="project" value="UniProtKB-KW"/>
</dbReference>
<dbReference type="AlphaFoldDB" id="A0A806JYM0"/>
<keyword evidence="3" id="KW-0285">Flavoprotein</keyword>
<dbReference type="EMBL" id="JQ844180">
    <property type="protein sequence ID" value="AGS52037.1"/>
    <property type="molecule type" value="Genomic_DNA"/>
</dbReference>
<evidence type="ECO:0000259" key="6">
    <source>
        <dbReference type="Pfam" id="PF00881"/>
    </source>
</evidence>
<dbReference type="PANTHER" id="PTHR43673:SF2">
    <property type="entry name" value="NITROREDUCTASE"/>
    <property type="match status" value="1"/>
</dbReference>
<feature type="domain" description="Nitroreductase" evidence="6">
    <location>
        <begin position="8"/>
        <end position="165"/>
    </location>
</feature>
<dbReference type="Gene3D" id="3.40.109.10">
    <property type="entry name" value="NADH Oxidase"/>
    <property type="match status" value="1"/>
</dbReference>
<dbReference type="InterPro" id="IPR000415">
    <property type="entry name" value="Nitroreductase-like"/>
</dbReference>
<dbReference type="Pfam" id="PF00881">
    <property type="entry name" value="Nitroreductase"/>
    <property type="match status" value="1"/>
</dbReference>
<evidence type="ECO:0000256" key="2">
    <source>
        <dbReference type="ARBA" id="ARBA00007118"/>
    </source>
</evidence>
<proteinExistence type="inferred from homology"/>
<dbReference type="PANTHER" id="PTHR43673">
    <property type="entry name" value="NAD(P)H NITROREDUCTASE YDGI-RELATED"/>
    <property type="match status" value="1"/>
</dbReference>
<protein>
    <submittedName>
        <fullName evidence="7">Nitroreductase</fullName>
    </submittedName>
</protein>
<name>A0A806JYM0_9BACT</name>
<evidence type="ECO:0000256" key="4">
    <source>
        <dbReference type="ARBA" id="ARBA00022643"/>
    </source>
</evidence>
<dbReference type="SUPFAM" id="SSF55469">
    <property type="entry name" value="FMN-dependent nitroreductase-like"/>
    <property type="match status" value="1"/>
</dbReference>
<keyword evidence="5" id="KW-0560">Oxidoreductase</keyword>
<dbReference type="InterPro" id="IPR029479">
    <property type="entry name" value="Nitroreductase"/>
</dbReference>
<comment type="cofactor">
    <cofactor evidence="1">
        <name>FMN</name>
        <dbReference type="ChEBI" id="CHEBI:58210"/>
    </cofactor>
</comment>
<evidence type="ECO:0000256" key="5">
    <source>
        <dbReference type="ARBA" id="ARBA00023002"/>
    </source>
</evidence>
<comment type="similarity">
    <text evidence="2">Belongs to the nitroreductase family.</text>
</comment>
<organism evidence="7">
    <name type="scientific">uncultured bacterium contig00008</name>
    <dbReference type="NCBI Taxonomy" id="1181500"/>
    <lineage>
        <taxon>Bacteria</taxon>
        <taxon>environmental samples</taxon>
    </lineage>
</organism>
<accession>A0A806JYM0</accession>